<keyword evidence="6" id="KW-1185">Reference proteome</keyword>
<dbReference type="Pfam" id="PF07729">
    <property type="entry name" value="FCD"/>
    <property type="match status" value="1"/>
</dbReference>
<dbReference type="Gene3D" id="1.10.10.10">
    <property type="entry name" value="Winged helix-like DNA-binding domain superfamily/Winged helix DNA-binding domain"/>
    <property type="match status" value="1"/>
</dbReference>
<evidence type="ECO:0000256" key="1">
    <source>
        <dbReference type="ARBA" id="ARBA00023015"/>
    </source>
</evidence>
<evidence type="ECO:0000256" key="2">
    <source>
        <dbReference type="ARBA" id="ARBA00023125"/>
    </source>
</evidence>
<dbReference type="InterPro" id="IPR036388">
    <property type="entry name" value="WH-like_DNA-bd_sf"/>
</dbReference>
<dbReference type="Proteomes" id="UP000324927">
    <property type="component" value="Unassembled WGS sequence"/>
</dbReference>
<gene>
    <name evidence="5" type="ORF">FZ942_19040</name>
</gene>
<keyword evidence="2" id="KW-0238">DNA-binding</keyword>
<dbReference type="EMBL" id="VTTN01000007">
    <property type="protein sequence ID" value="KAA0594902.1"/>
    <property type="molecule type" value="Genomic_DNA"/>
</dbReference>
<dbReference type="PRINTS" id="PR00035">
    <property type="entry name" value="HTHGNTR"/>
</dbReference>
<dbReference type="SUPFAM" id="SSF48008">
    <property type="entry name" value="GntR ligand-binding domain-like"/>
    <property type="match status" value="1"/>
</dbReference>
<dbReference type="OrthoDB" id="9806293at2"/>
<dbReference type="SMART" id="SM00345">
    <property type="entry name" value="HTH_GNTR"/>
    <property type="match status" value="1"/>
</dbReference>
<dbReference type="GO" id="GO:0003677">
    <property type="term" value="F:DNA binding"/>
    <property type="evidence" value="ECO:0007669"/>
    <property type="project" value="UniProtKB-KW"/>
</dbReference>
<dbReference type="InterPro" id="IPR000524">
    <property type="entry name" value="Tscrpt_reg_HTH_GntR"/>
</dbReference>
<dbReference type="AlphaFoldDB" id="A0A5A9GM87"/>
<sequence length="223" mass="25002">MGDEIKVDQEAASIAETAYLRIEEMIVTRALPPGSMISENRLADELGCGRTPIREALQRLKLEGFIEIHPRRGALVTPVDVMKQLELLEVRLPLELLMSRLAIRRATKAERSEMLRLAAVIRQAAATGNRSLYLTTNRAIHEIRTAAAHNGMLAQTARGVLALSRRFWYAYIEDTDSFTEAADLHAKILTAIAESSEERAVEATQGFIDFLDRLTRRALSRDF</sequence>
<dbReference type="PANTHER" id="PTHR43537">
    <property type="entry name" value="TRANSCRIPTIONAL REGULATOR, GNTR FAMILY"/>
    <property type="match status" value="1"/>
</dbReference>
<reference evidence="5 6" key="1">
    <citation type="submission" date="2019-08" db="EMBL/GenBank/DDBJ databases">
        <authorList>
            <person name="Grouzdev D."/>
            <person name="Tikhonova E."/>
            <person name="Kravchenko I."/>
        </authorList>
    </citation>
    <scope>NUCLEOTIDE SEQUENCE [LARGE SCALE GENOMIC DNA]</scope>
    <source>
        <strain evidence="5 6">59b</strain>
    </source>
</reference>
<dbReference type="SMART" id="SM00895">
    <property type="entry name" value="FCD"/>
    <property type="match status" value="1"/>
</dbReference>
<organism evidence="5 6">
    <name type="scientific">Azospirillum lipoferum</name>
    <dbReference type="NCBI Taxonomy" id="193"/>
    <lineage>
        <taxon>Bacteria</taxon>
        <taxon>Pseudomonadati</taxon>
        <taxon>Pseudomonadota</taxon>
        <taxon>Alphaproteobacteria</taxon>
        <taxon>Rhodospirillales</taxon>
        <taxon>Azospirillaceae</taxon>
        <taxon>Azospirillum</taxon>
    </lineage>
</organism>
<evidence type="ECO:0000313" key="6">
    <source>
        <dbReference type="Proteomes" id="UP000324927"/>
    </source>
</evidence>
<dbReference type="RefSeq" id="WP_149232659.1">
    <property type="nucleotide sequence ID" value="NZ_JALJXJ010000010.1"/>
</dbReference>
<name>A0A5A9GM87_AZOLI</name>
<dbReference type="PANTHER" id="PTHR43537:SF45">
    <property type="entry name" value="GNTR FAMILY REGULATORY PROTEIN"/>
    <property type="match status" value="1"/>
</dbReference>
<dbReference type="Pfam" id="PF00392">
    <property type="entry name" value="GntR"/>
    <property type="match status" value="1"/>
</dbReference>
<evidence type="ECO:0000313" key="5">
    <source>
        <dbReference type="EMBL" id="KAA0594902.1"/>
    </source>
</evidence>
<dbReference type="CDD" id="cd07377">
    <property type="entry name" value="WHTH_GntR"/>
    <property type="match status" value="1"/>
</dbReference>
<keyword evidence="1" id="KW-0805">Transcription regulation</keyword>
<comment type="caution">
    <text evidence="5">The sequence shown here is derived from an EMBL/GenBank/DDBJ whole genome shotgun (WGS) entry which is preliminary data.</text>
</comment>
<dbReference type="PROSITE" id="PS50949">
    <property type="entry name" value="HTH_GNTR"/>
    <property type="match status" value="1"/>
</dbReference>
<keyword evidence="3" id="KW-0804">Transcription</keyword>
<dbReference type="InterPro" id="IPR036390">
    <property type="entry name" value="WH_DNA-bd_sf"/>
</dbReference>
<evidence type="ECO:0000256" key="3">
    <source>
        <dbReference type="ARBA" id="ARBA00023163"/>
    </source>
</evidence>
<proteinExistence type="predicted"/>
<dbReference type="InterPro" id="IPR008920">
    <property type="entry name" value="TF_FadR/GntR_C"/>
</dbReference>
<protein>
    <submittedName>
        <fullName evidence="5">GntR family transcriptional regulator</fullName>
    </submittedName>
</protein>
<feature type="domain" description="HTH gntR-type" evidence="4">
    <location>
        <begin position="12"/>
        <end position="79"/>
    </location>
</feature>
<evidence type="ECO:0000259" key="4">
    <source>
        <dbReference type="PROSITE" id="PS50949"/>
    </source>
</evidence>
<dbReference type="SUPFAM" id="SSF46785">
    <property type="entry name" value="Winged helix' DNA-binding domain"/>
    <property type="match status" value="1"/>
</dbReference>
<dbReference type="GO" id="GO:0003700">
    <property type="term" value="F:DNA-binding transcription factor activity"/>
    <property type="evidence" value="ECO:0007669"/>
    <property type="project" value="InterPro"/>
</dbReference>
<accession>A0A5A9GM87</accession>
<dbReference type="InterPro" id="IPR011711">
    <property type="entry name" value="GntR_C"/>
</dbReference>
<dbReference type="Gene3D" id="1.20.120.530">
    <property type="entry name" value="GntR ligand-binding domain-like"/>
    <property type="match status" value="1"/>
</dbReference>